<dbReference type="AlphaFoldDB" id="A0A2M6W529"/>
<evidence type="ECO:0000313" key="9">
    <source>
        <dbReference type="EMBL" id="PIT87878.1"/>
    </source>
</evidence>
<evidence type="ECO:0000256" key="2">
    <source>
        <dbReference type="ARBA" id="ARBA00022475"/>
    </source>
</evidence>
<feature type="transmembrane region" description="Helical" evidence="8">
    <location>
        <begin position="169"/>
        <end position="189"/>
    </location>
</feature>
<feature type="transmembrane region" description="Helical" evidence="8">
    <location>
        <begin position="195"/>
        <end position="212"/>
    </location>
</feature>
<dbReference type="GO" id="GO:0005886">
    <property type="term" value="C:plasma membrane"/>
    <property type="evidence" value="ECO:0007669"/>
    <property type="project" value="UniProtKB-SubCell"/>
</dbReference>
<comment type="caution">
    <text evidence="9">The sequence shown here is derived from an EMBL/GenBank/DDBJ whole genome shotgun (WGS) entry which is preliminary data.</text>
</comment>
<keyword evidence="2" id="KW-1003">Cell membrane</keyword>
<keyword evidence="4" id="KW-0808">Transferase</keyword>
<evidence type="ECO:0000256" key="3">
    <source>
        <dbReference type="ARBA" id="ARBA00022676"/>
    </source>
</evidence>
<keyword evidence="3" id="KW-0328">Glycosyltransferase</keyword>
<feature type="transmembrane region" description="Helical" evidence="8">
    <location>
        <begin position="241"/>
        <end position="258"/>
    </location>
</feature>
<dbReference type="GO" id="GO:0009103">
    <property type="term" value="P:lipopolysaccharide biosynthetic process"/>
    <property type="evidence" value="ECO:0007669"/>
    <property type="project" value="UniProtKB-ARBA"/>
</dbReference>
<feature type="transmembrane region" description="Helical" evidence="8">
    <location>
        <begin position="438"/>
        <end position="456"/>
    </location>
</feature>
<evidence type="ECO:0000256" key="5">
    <source>
        <dbReference type="ARBA" id="ARBA00022692"/>
    </source>
</evidence>
<keyword evidence="7 8" id="KW-0472">Membrane</keyword>
<accession>A0A2M6W529</accession>
<organism evidence="9 10">
    <name type="scientific">Candidatus Magasanikbacteria bacterium CG10_big_fil_rev_8_21_14_0_10_40_10</name>
    <dbReference type="NCBI Taxonomy" id="1974648"/>
    <lineage>
        <taxon>Bacteria</taxon>
        <taxon>Candidatus Magasanikiibacteriota</taxon>
    </lineage>
</organism>
<feature type="transmembrane region" description="Helical" evidence="8">
    <location>
        <begin position="375"/>
        <end position="401"/>
    </location>
</feature>
<dbReference type="InterPro" id="IPR050297">
    <property type="entry name" value="LipidA_mod_glycosyltrf_83"/>
</dbReference>
<protein>
    <recommendedName>
        <fullName evidence="11">Glycosyltransferase RgtA/B/C/D-like domain-containing protein</fullName>
    </recommendedName>
</protein>
<dbReference type="PANTHER" id="PTHR33908:SF11">
    <property type="entry name" value="MEMBRANE PROTEIN"/>
    <property type="match status" value="1"/>
</dbReference>
<evidence type="ECO:0000256" key="4">
    <source>
        <dbReference type="ARBA" id="ARBA00022679"/>
    </source>
</evidence>
<dbReference type="Proteomes" id="UP000231183">
    <property type="component" value="Unassembled WGS sequence"/>
</dbReference>
<feature type="transmembrane region" description="Helical" evidence="8">
    <location>
        <begin position="219"/>
        <end position="235"/>
    </location>
</feature>
<gene>
    <name evidence="9" type="ORF">COU31_00455</name>
</gene>
<evidence type="ECO:0000256" key="6">
    <source>
        <dbReference type="ARBA" id="ARBA00022989"/>
    </source>
</evidence>
<feature type="transmembrane region" description="Helical" evidence="8">
    <location>
        <begin position="265"/>
        <end position="287"/>
    </location>
</feature>
<feature type="transmembrane region" description="Helical" evidence="8">
    <location>
        <begin position="477"/>
        <end position="498"/>
    </location>
</feature>
<dbReference type="GO" id="GO:0016763">
    <property type="term" value="F:pentosyltransferase activity"/>
    <property type="evidence" value="ECO:0007669"/>
    <property type="project" value="TreeGrafter"/>
</dbReference>
<evidence type="ECO:0000313" key="10">
    <source>
        <dbReference type="Proteomes" id="UP000231183"/>
    </source>
</evidence>
<feature type="transmembrane region" description="Helical" evidence="8">
    <location>
        <begin position="12"/>
        <end position="31"/>
    </location>
</feature>
<dbReference type="EMBL" id="PFBX01000004">
    <property type="protein sequence ID" value="PIT87878.1"/>
    <property type="molecule type" value="Genomic_DNA"/>
</dbReference>
<keyword evidence="6 8" id="KW-1133">Transmembrane helix</keyword>
<evidence type="ECO:0000256" key="8">
    <source>
        <dbReference type="SAM" id="Phobius"/>
    </source>
</evidence>
<keyword evidence="5 8" id="KW-0812">Transmembrane</keyword>
<sequence length="615" mass="69417">MKIFAKRKLDFYAGGICLVFFLLGFFTVNGFKWNNLKESGLAITGDEVTYISSGYYSLKTGRNFFNPEHPPLVKSIASLPLLFLNPALPAFTNKPFIKQSFPYTDYSFAHEGEIKNNQWNYGRLFLFNDFNNPDLIVFWARTMILLFNAGLLGLVYISIAKIWDKRSALIGLVMAAILPLSLAYGSLVILDFTSSLLSILALVWFAIFLRRLTDKKGGLASFILSAIFISLAILAKTTSLLMLPIMLTVGLVYLLANVQTRALWWNYLWSLIMMSVIICLTIGAVYWPNVRQMSGADISEQVGHFLPAASPASLQPIYAPWARTTVLFLSQGNSFVRGLGEFVLNIFLNVKRADLSEQHKIYFMGHIYGRLGAPIYYYPVLILTKLPVTVLTLMLMAKILFFKNWRKLKQLDLEFILLLSYALIFLAIAMYFNLQMGLRYVLPVILIAVFLVGKILSDNWAFPLAGRYKISVKKATVFLLIIAGAVNLFIYPDFLSYYNLLAGGTANGYKIAVDSSYDWGGQDLKKMAVWLNENQVQTIYVDLFTNAQPAYYLGDAYRPYKTGIDPWPMSGSYVAISAQNYQTDLASNSLAKQKYFTMDNLVDRVGQSIFIFKTP</sequence>
<name>A0A2M6W529_9BACT</name>
<evidence type="ECO:0000256" key="1">
    <source>
        <dbReference type="ARBA" id="ARBA00004651"/>
    </source>
</evidence>
<proteinExistence type="predicted"/>
<feature type="transmembrane region" description="Helical" evidence="8">
    <location>
        <begin position="413"/>
        <end position="432"/>
    </location>
</feature>
<reference evidence="10" key="1">
    <citation type="submission" date="2017-09" db="EMBL/GenBank/DDBJ databases">
        <title>Depth-based differentiation of microbial function through sediment-hosted aquifers and enrichment of novel symbionts in the deep terrestrial subsurface.</title>
        <authorList>
            <person name="Probst A.J."/>
            <person name="Ladd B."/>
            <person name="Jarett J.K."/>
            <person name="Geller-Mcgrath D.E."/>
            <person name="Sieber C.M.K."/>
            <person name="Emerson J.B."/>
            <person name="Anantharaman K."/>
            <person name="Thomas B.C."/>
            <person name="Malmstrom R."/>
            <person name="Stieglmeier M."/>
            <person name="Klingl A."/>
            <person name="Woyke T."/>
            <person name="Ryan C.M."/>
            <person name="Banfield J.F."/>
        </authorList>
    </citation>
    <scope>NUCLEOTIDE SEQUENCE [LARGE SCALE GENOMIC DNA]</scope>
</reference>
<dbReference type="PANTHER" id="PTHR33908">
    <property type="entry name" value="MANNOSYLTRANSFERASE YKCB-RELATED"/>
    <property type="match status" value="1"/>
</dbReference>
<evidence type="ECO:0008006" key="11">
    <source>
        <dbReference type="Google" id="ProtNLM"/>
    </source>
</evidence>
<evidence type="ECO:0000256" key="7">
    <source>
        <dbReference type="ARBA" id="ARBA00023136"/>
    </source>
</evidence>
<comment type="subcellular location">
    <subcellularLocation>
        <location evidence="1">Cell membrane</location>
        <topology evidence="1">Multi-pass membrane protein</topology>
    </subcellularLocation>
</comment>
<feature type="transmembrane region" description="Helical" evidence="8">
    <location>
        <begin position="136"/>
        <end position="157"/>
    </location>
</feature>